<dbReference type="Gene3D" id="2.40.400.10">
    <property type="entry name" value="Acetoacetate decarboxylase-like"/>
    <property type="match status" value="1"/>
</dbReference>
<name>A0A4R5B177_9ACTN</name>
<proteinExistence type="predicted"/>
<sequence>MQAHAIQGEQVVLPVRIREAAVASAMFAVPAAAAQAVIAYSGLDVAEPLPGRAVCSLAFVRYTDGDLGPYHEFAVAFLVRPPGTPPPAGALGRLRGLSDVGAFIHWLPVDQEFTLEAGRTIWGFPKELARIPMNLAGRVKRCAVQFGGRTAIELSVRPGLPVPGTTRTPKVDAYSCLDGVTRRTPWTVAPSDVRLRLGGAKVVLGDHPVAQELRGLGRFFWVLFVVSGVQVRASQGGGGRQPGVGCRPTTTRRGACLGAAQQNVDPKEAPYASTGRAR</sequence>
<feature type="region of interest" description="Disordered" evidence="1">
    <location>
        <begin position="257"/>
        <end position="278"/>
    </location>
</feature>
<protein>
    <submittedName>
        <fullName evidence="2">Acetoacetate decarboxylase</fullName>
    </submittedName>
</protein>
<dbReference type="OrthoDB" id="1633687at2"/>
<dbReference type="InterPro" id="IPR023375">
    <property type="entry name" value="ADC_dom_sf"/>
</dbReference>
<dbReference type="InterPro" id="IPR010451">
    <property type="entry name" value="Acetoacetate_decarboxylase"/>
</dbReference>
<dbReference type="Pfam" id="PF06314">
    <property type="entry name" value="ADC"/>
    <property type="match status" value="1"/>
</dbReference>
<evidence type="ECO:0000256" key="1">
    <source>
        <dbReference type="SAM" id="MobiDB-lite"/>
    </source>
</evidence>
<accession>A0A4R5B177</accession>
<organism evidence="2 3">
    <name type="scientific">Actinomadura rubrisoli</name>
    <dbReference type="NCBI Taxonomy" id="2530368"/>
    <lineage>
        <taxon>Bacteria</taxon>
        <taxon>Bacillati</taxon>
        <taxon>Actinomycetota</taxon>
        <taxon>Actinomycetes</taxon>
        <taxon>Streptosporangiales</taxon>
        <taxon>Thermomonosporaceae</taxon>
        <taxon>Actinomadura</taxon>
    </lineage>
</organism>
<evidence type="ECO:0000313" key="3">
    <source>
        <dbReference type="Proteomes" id="UP000294513"/>
    </source>
</evidence>
<keyword evidence="3" id="KW-1185">Reference proteome</keyword>
<dbReference type="SUPFAM" id="SSF160104">
    <property type="entry name" value="Acetoacetate decarboxylase-like"/>
    <property type="match status" value="1"/>
</dbReference>
<comment type="caution">
    <text evidence="2">The sequence shown here is derived from an EMBL/GenBank/DDBJ whole genome shotgun (WGS) entry which is preliminary data.</text>
</comment>
<dbReference type="AlphaFoldDB" id="A0A4R5B177"/>
<dbReference type="EMBL" id="SMKU01000206">
    <property type="protein sequence ID" value="TDD76732.1"/>
    <property type="molecule type" value="Genomic_DNA"/>
</dbReference>
<gene>
    <name evidence="2" type="ORF">E1298_30310</name>
</gene>
<dbReference type="Proteomes" id="UP000294513">
    <property type="component" value="Unassembled WGS sequence"/>
</dbReference>
<reference evidence="2 3" key="1">
    <citation type="submission" date="2019-03" db="EMBL/GenBank/DDBJ databases">
        <title>Draft genome sequences of novel Actinobacteria.</title>
        <authorList>
            <person name="Sahin N."/>
            <person name="Ay H."/>
            <person name="Saygin H."/>
        </authorList>
    </citation>
    <scope>NUCLEOTIDE SEQUENCE [LARGE SCALE GENOMIC DNA]</scope>
    <source>
        <strain evidence="2 3">H3C3</strain>
    </source>
</reference>
<dbReference type="RefSeq" id="WP_131899288.1">
    <property type="nucleotide sequence ID" value="NZ_SMKU01000206.1"/>
</dbReference>
<dbReference type="GO" id="GO:0016829">
    <property type="term" value="F:lyase activity"/>
    <property type="evidence" value="ECO:0007669"/>
    <property type="project" value="InterPro"/>
</dbReference>
<evidence type="ECO:0000313" key="2">
    <source>
        <dbReference type="EMBL" id="TDD76732.1"/>
    </source>
</evidence>